<protein>
    <recommendedName>
        <fullName evidence="4">Nitrogen regulatory protein areA GATA-like domain-containing protein</fullName>
    </recommendedName>
</protein>
<feature type="compositionally biased region" description="Low complexity" evidence="1">
    <location>
        <begin position="210"/>
        <end position="220"/>
    </location>
</feature>
<evidence type="ECO:0000313" key="3">
    <source>
        <dbReference type="Proteomes" id="UP000054053"/>
    </source>
</evidence>
<accession>A0A1B5KU72</accession>
<evidence type="ECO:0000256" key="1">
    <source>
        <dbReference type="SAM" id="MobiDB-lite"/>
    </source>
</evidence>
<dbReference type="Proteomes" id="UP000054053">
    <property type="component" value="Unassembled WGS sequence"/>
</dbReference>
<comment type="caution">
    <text evidence="2">The sequence shown here is derived from an EMBL/GenBank/DDBJ whole genome shotgun (WGS) entry which is preliminary data.</text>
</comment>
<feature type="compositionally biased region" description="Basic and acidic residues" evidence="1">
    <location>
        <begin position="266"/>
        <end position="279"/>
    </location>
</feature>
<feature type="region of interest" description="Disordered" evidence="1">
    <location>
        <begin position="140"/>
        <end position="304"/>
    </location>
</feature>
<proteinExistence type="predicted"/>
<reference evidence="3" key="1">
    <citation type="journal article" date="2016" name="Genome Announc.">
        <title>Genome sequence of Ustilaginoidea virens IPU010, a rice pathogenic fungus causing false smut.</title>
        <authorList>
            <person name="Kumagai T."/>
            <person name="Ishii T."/>
            <person name="Terai G."/>
            <person name="Umemura M."/>
            <person name="Machida M."/>
            <person name="Asai K."/>
        </authorList>
    </citation>
    <scope>NUCLEOTIDE SEQUENCE [LARGE SCALE GENOMIC DNA]</scope>
    <source>
        <strain evidence="3">IPU010</strain>
    </source>
</reference>
<feature type="compositionally biased region" description="Polar residues" evidence="1">
    <location>
        <begin position="340"/>
        <end position="352"/>
    </location>
</feature>
<sequence>MDSGVPMILPKGIVINNSSIYKEVASFSIVPADKIWEYWHVYTVTNKKLKDPTARRLENFWWQVWGSDRKYLSGAALARIYEDISVGPTILPLQGPPNRWEGPHVRRSLCSITPDSAADHSRQVPPLTRQMVVARYNEGCATSQQRPEPPRTKTNQASIKHLSSSASKPPPAHPILKKARSPLAHGPKPTARFASPLGSENDGAEDDDTPSSGSIPTTGSEAPTKSTKSPATSQKLPGTSIPENAEPTTDTRRAPAQLGAVPPAPERCRDHAGQQRRGTEGSMPRRAPVKPALGAKATGKQPKVARIATSHHVLAVSRSSSRPTSSTPAVANASARCAIDTQSSPTSAQTSLGARAGTDKATATESAVGDSSPIHLSMSQNGYARRCSSQGLFTGPTAMTTTVAAKGHIIDQAGSIPASTVLGSHMEGDGLACRPSAAPLADFRMAPTQPSQAASVPMGRTRSQLTLLLEREKSRVRVKPNARS</sequence>
<dbReference type="AlphaFoldDB" id="A0A1B5KU72"/>
<organism evidence="2 3">
    <name type="scientific">Ustilaginoidea virens</name>
    <name type="common">Rice false smut fungus</name>
    <name type="synonym">Villosiclava virens</name>
    <dbReference type="NCBI Taxonomy" id="1159556"/>
    <lineage>
        <taxon>Eukaryota</taxon>
        <taxon>Fungi</taxon>
        <taxon>Dikarya</taxon>
        <taxon>Ascomycota</taxon>
        <taxon>Pezizomycotina</taxon>
        <taxon>Sordariomycetes</taxon>
        <taxon>Hypocreomycetidae</taxon>
        <taxon>Hypocreales</taxon>
        <taxon>Clavicipitaceae</taxon>
        <taxon>Ustilaginoidea</taxon>
    </lineage>
</organism>
<dbReference type="EMBL" id="BBTG02000015">
    <property type="protein sequence ID" value="GAO14507.1"/>
    <property type="molecule type" value="Genomic_DNA"/>
</dbReference>
<evidence type="ECO:0008006" key="4">
    <source>
        <dbReference type="Google" id="ProtNLM"/>
    </source>
</evidence>
<feature type="region of interest" description="Disordered" evidence="1">
    <location>
        <begin position="336"/>
        <end position="375"/>
    </location>
</feature>
<gene>
    <name evidence="2" type="ORF">UVI_02032180</name>
</gene>
<feature type="compositionally biased region" description="Polar residues" evidence="1">
    <location>
        <begin position="140"/>
        <end position="158"/>
    </location>
</feature>
<evidence type="ECO:0000313" key="2">
    <source>
        <dbReference type="EMBL" id="GAO14507.1"/>
    </source>
</evidence>
<feature type="compositionally biased region" description="Polar residues" evidence="1">
    <location>
        <begin position="221"/>
        <end position="237"/>
    </location>
</feature>
<name>A0A1B5KU72_USTVR</name>